<proteinExistence type="predicted"/>
<dbReference type="RefSeq" id="WP_077754634.1">
    <property type="nucleotide sequence ID" value="NZ_CP014782.1"/>
</dbReference>
<evidence type="ECO:0000313" key="2">
    <source>
        <dbReference type="Proteomes" id="UP000189545"/>
    </source>
</evidence>
<dbReference type="AlphaFoldDB" id="A0A1S6HWJ6"/>
<dbReference type="Proteomes" id="UP000189545">
    <property type="component" value="Chromosome"/>
</dbReference>
<dbReference type="EMBL" id="CP014782">
    <property type="protein sequence ID" value="AQS39788.1"/>
    <property type="molecule type" value="Genomic_DNA"/>
</dbReference>
<keyword evidence="2" id="KW-1185">Reference proteome</keyword>
<evidence type="ECO:0000313" key="1">
    <source>
        <dbReference type="EMBL" id="AQS39788.1"/>
    </source>
</evidence>
<name>A0A1S6HWJ6_9GAMM</name>
<organism evidence="1 2">
    <name type="scientific">Shewanella psychrophila</name>
    <dbReference type="NCBI Taxonomy" id="225848"/>
    <lineage>
        <taxon>Bacteria</taxon>
        <taxon>Pseudomonadati</taxon>
        <taxon>Pseudomonadota</taxon>
        <taxon>Gammaproteobacteria</taxon>
        <taxon>Alteromonadales</taxon>
        <taxon>Shewanellaceae</taxon>
        <taxon>Shewanella</taxon>
    </lineage>
</organism>
<accession>A0A1S6HWJ6</accession>
<dbReference type="KEGG" id="spsw:Sps_04705"/>
<gene>
    <name evidence="1" type="ORF">Sps_04705</name>
</gene>
<protein>
    <submittedName>
        <fullName evidence="1">Uncharacterized protein</fullName>
    </submittedName>
</protein>
<sequence length="311" mass="33647">MFAFQRNKERENVVSSQEQVETYGNRTVAAPLPSLKGGGRKRPGLKVVIGPQNKIPTSTVGLSLDTDKITTTGAGAEFFHGSRSSSLLAFSDSAGDFKGQILPMGTLMSEGLYPFSGEAGNSLAANAANTTAVSVVRAENVGAAYDYATQELRAPRFDLARSETEVATAEKELVEKDGVSADVVEKLRLGTDDGFSFSDFATTMKARRLILNSGRLRRWSGLSTVERDFVSEDFPLLYGFTEKNNDLVVPIHSDIPGEFGITGGVKSDGVKVIYTEEAQVQRVLNYLHAKGFNSIAVRSFKDILYVPATRV</sequence>
<reference evidence="1 2" key="1">
    <citation type="submission" date="2016-03" db="EMBL/GenBank/DDBJ databases">
        <title>Complete genome sequence of Shewanella psychrophila WP2, a deep sea bacterium isolated from west Pacific sediment.</title>
        <authorList>
            <person name="Xu G."/>
            <person name="Jian H."/>
        </authorList>
    </citation>
    <scope>NUCLEOTIDE SEQUENCE [LARGE SCALE GENOMIC DNA]</scope>
    <source>
        <strain evidence="1 2">WP2</strain>
    </source>
</reference>